<evidence type="ECO:0000313" key="5">
    <source>
        <dbReference type="EMBL" id="OYQ16813.1"/>
    </source>
</evidence>
<dbReference type="Pfam" id="PF13458">
    <property type="entry name" value="Peripla_BP_6"/>
    <property type="match status" value="1"/>
</dbReference>
<keyword evidence="6" id="KW-1185">Reference proteome</keyword>
<feature type="domain" description="Leucine-binding protein" evidence="4">
    <location>
        <begin position="41"/>
        <end position="379"/>
    </location>
</feature>
<dbReference type="OrthoDB" id="7318060at2"/>
<evidence type="ECO:0000313" key="6">
    <source>
        <dbReference type="Proteomes" id="UP000216361"/>
    </source>
</evidence>
<evidence type="ECO:0000256" key="3">
    <source>
        <dbReference type="ARBA" id="ARBA00022970"/>
    </source>
</evidence>
<proteinExistence type="inferred from homology"/>
<reference evidence="5 6" key="1">
    <citation type="submission" date="2017-07" db="EMBL/GenBank/DDBJ databases">
        <title>Elstera cyanobacteriorum sp. nov., a novel bacterium isolated from cyanobacterial aggregates in a eutrophic lake.</title>
        <authorList>
            <person name="Cai H."/>
        </authorList>
    </citation>
    <scope>NUCLEOTIDE SEQUENCE [LARGE SCALE GENOMIC DNA]</scope>
    <source>
        <strain evidence="5 6">TH019</strain>
    </source>
</reference>
<dbReference type="RefSeq" id="WP_094410451.1">
    <property type="nucleotide sequence ID" value="NZ_BMJZ01000003.1"/>
</dbReference>
<accession>A0A255XIK3</accession>
<dbReference type="PANTHER" id="PTHR30483">
    <property type="entry name" value="LEUCINE-SPECIFIC-BINDING PROTEIN"/>
    <property type="match status" value="1"/>
</dbReference>
<dbReference type="InterPro" id="IPR006311">
    <property type="entry name" value="TAT_signal"/>
</dbReference>
<dbReference type="Proteomes" id="UP000216361">
    <property type="component" value="Unassembled WGS sequence"/>
</dbReference>
<name>A0A255XIK3_9PROT</name>
<evidence type="ECO:0000259" key="4">
    <source>
        <dbReference type="Pfam" id="PF13458"/>
    </source>
</evidence>
<evidence type="ECO:0000256" key="1">
    <source>
        <dbReference type="ARBA" id="ARBA00010062"/>
    </source>
</evidence>
<dbReference type="SUPFAM" id="SSF53822">
    <property type="entry name" value="Periplasmic binding protein-like I"/>
    <property type="match status" value="1"/>
</dbReference>
<dbReference type="InterPro" id="IPR051010">
    <property type="entry name" value="BCAA_transport"/>
</dbReference>
<evidence type="ECO:0000256" key="2">
    <source>
        <dbReference type="ARBA" id="ARBA00022729"/>
    </source>
</evidence>
<comment type="similarity">
    <text evidence="1">Belongs to the leucine-binding protein family.</text>
</comment>
<dbReference type="AlphaFoldDB" id="A0A255XIK3"/>
<protein>
    <submittedName>
        <fullName evidence="5">Branched-chain amino acid ABC transporter</fullName>
    </submittedName>
</protein>
<dbReference type="EMBL" id="NOXS01000035">
    <property type="protein sequence ID" value="OYQ16813.1"/>
    <property type="molecule type" value="Genomic_DNA"/>
</dbReference>
<dbReference type="CDD" id="cd06340">
    <property type="entry name" value="PBP1_ABC_ligand_binding-like"/>
    <property type="match status" value="1"/>
</dbReference>
<keyword evidence="3" id="KW-0813">Transport</keyword>
<dbReference type="InterPro" id="IPR028081">
    <property type="entry name" value="Leu-bd"/>
</dbReference>
<comment type="caution">
    <text evidence="5">The sequence shown here is derived from an EMBL/GenBank/DDBJ whole genome shotgun (WGS) entry which is preliminary data.</text>
</comment>
<keyword evidence="3" id="KW-0029">Amino-acid transport</keyword>
<dbReference type="Gene3D" id="3.40.50.2300">
    <property type="match status" value="2"/>
</dbReference>
<dbReference type="PROSITE" id="PS51318">
    <property type="entry name" value="TAT"/>
    <property type="match status" value="1"/>
</dbReference>
<gene>
    <name evidence="5" type="ORF">CHR90_17710</name>
</gene>
<organism evidence="5 6">
    <name type="scientific">Elstera cyanobacteriorum</name>
    <dbReference type="NCBI Taxonomy" id="2022747"/>
    <lineage>
        <taxon>Bacteria</taxon>
        <taxon>Pseudomonadati</taxon>
        <taxon>Pseudomonadota</taxon>
        <taxon>Alphaproteobacteria</taxon>
        <taxon>Rhodospirillales</taxon>
        <taxon>Rhodospirillaceae</taxon>
        <taxon>Elstera</taxon>
    </lineage>
</organism>
<keyword evidence="2" id="KW-0732">Signal</keyword>
<dbReference type="InterPro" id="IPR028082">
    <property type="entry name" value="Peripla_BP_I"/>
</dbReference>
<dbReference type="GO" id="GO:0006865">
    <property type="term" value="P:amino acid transport"/>
    <property type="evidence" value="ECO:0007669"/>
    <property type="project" value="UniProtKB-KW"/>
</dbReference>
<dbReference type="PANTHER" id="PTHR30483:SF6">
    <property type="entry name" value="PERIPLASMIC BINDING PROTEIN OF ABC TRANSPORTER FOR NATURAL AMINO ACIDS"/>
    <property type="match status" value="1"/>
</dbReference>
<sequence length="417" mass="43982">MSSDLQGKLGLSRRQVLIGAAGLGATSLIGAPALAQSSGGPLKIGVLLPRSGILAQAGQSCARAEAIGASVLKGLGYSVEIIAADTESNTDTARARAEKLINDGAHLIVGAFDSGQTGAAAQVCEQRGIPLVVNIAAAPQLTEQGYKTLFRNFPTSIDLVKNAFPLMKDVFATAGKTPTKALFLHANDTFGMANKAAWDKLFPDAAMPFSMLEPISYDPKAQDLSVEVAKAKASGAELVIVTTRAADAILIVREMVKQRFEPQAIMSPGSPGLYDEQFYKVLGKYSDYATTILPWYDPKGSLSQQVQAEFGKLFPRDKFEGHAFNIGCTLDALLVAADAHKRAGSTAAPALLDALRATKLDTHMMIGPAITFDAKGQNVNFSSAVVQNLDQRPTVVLPKGSAEKAPVFPVPGWQARG</sequence>